<evidence type="ECO:0000313" key="1">
    <source>
        <dbReference type="EMBL" id="QDA35705.1"/>
    </source>
</evidence>
<organism evidence="1 2">
    <name type="scientific">Paracoccus liaowanqingii</name>
    <dbReference type="NCBI Taxonomy" id="2560053"/>
    <lineage>
        <taxon>Bacteria</taxon>
        <taxon>Pseudomonadati</taxon>
        <taxon>Pseudomonadota</taxon>
        <taxon>Alphaproteobacteria</taxon>
        <taxon>Rhodobacterales</taxon>
        <taxon>Paracoccaceae</taxon>
        <taxon>Paracoccus</taxon>
    </lineage>
</organism>
<evidence type="ECO:0000313" key="2">
    <source>
        <dbReference type="Proteomes" id="UP000296374"/>
    </source>
</evidence>
<dbReference type="RefSeq" id="WP_139615534.1">
    <property type="nucleotide sequence ID" value="NZ_CP040758.1"/>
</dbReference>
<proteinExistence type="predicted"/>
<dbReference type="EMBL" id="CP040758">
    <property type="protein sequence ID" value="QDA35705.1"/>
    <property type="molecule type" value="Genomic_DNA"/>
</dbReference>
<geneLocation type="plasmid" evidence="1 2">
    <name>unnamed7</name>
</geneLocation>
<dbReference type="SUPFAM" id="SSF53474">
    <property type="entry name" value="alpha/beta-Hydrolases"/>
    <property type="match status" value="1"/>
</dbReference>
<gene>
    <name evidence="1" type="ORF">E4191_16180</name>
</gene>
<dbReference type="InterPro" id="IPR029058">
    <property type="entry name" value="AB_hydrolase_fold"/>
</dbReference>
<name>A0A4Y5SSC8_9RHOB</name>
<protein>
    <recommendedName>
        <fullName evidence="3">Glycosyltransferase family 2 protein</fullName>
    </recommendedName>
</protein>
<keyword evidence="1" id="KW-0614">Plasmid</keyword>
<dbReference type="KEGG" id="plia:E4191_16180"/>
<reference evidence="2" key="1">
    <citation type="submission" date="2019-05" db="EMBL/GenBank/DDBJ databases">
        <title>Tamlana fucoidanivorans sp. nov., isolated from the surface of algae collected from Fujian province in China.</title>
        <authorList>
            <person name="Li J."/>
        </authorList>
    </citation>
    <scope>NUCLEOTIDE SEQUENCE [LARGE SCALE GENOMIC DNA]</scope>
    <source>
        <strain evidence="2">2251</strain>
        <plasmid evidence="2">unnamed7</plasmid>
    </source>
</reference>
<dbReference type="AlphaFoldDB" id="A0A4Y5SSC8"/>
<dbReference type="Proteomes" id="UP000296374">
    <property type="component" value="Plasmid unnamed7"/>
</dbReference>
<accession>A0A4Y5SSC8</accession>
<evidence type="ECO:0008006" key="3">
    <source>
        <dbReference type="Google" id="ProtNLM"/>
    </source>
</evidence>
<sequence>MPVQNASRPDDIALPDIALHMLMNDSAPLLLDWVLHHRHVGFRRIIVHGDGANPQATALAEALAGAGLIAFIPTDRPGIAQVNARQIRAMADALRIETDLGTDFLLWLQPEDLLVVDTGGGHLADLAAQLDHFPDILSLTVQVAGGSGEYRYVDAALPDRFKRGTGGAKGPMLYSTPLRTIFRPHLAKTLQVARPQLKPKFARGKESVTWLNGAGEDVGDRYLQKGWMAPPEQPGLGFGHVMSFMAQDRETFLLRRTGSGEVLPFITPNHLSGVMQQYQRIDFNRTEVGAAVPDPQGPAARRAAFLTDRPEITQCHEDVVAEFSGRLDRLLPRQDPKAVDLISAYLAGGRITATEFDWPVPFGIPTTPPALSETDSAWAERLTRPADNTAVEADDWVDTEGEYEAAPARPAPSDAVLVEAPAWLSDLRLSGQAHGFYHSMPNYACTYVARSREHLLVSFDNLASVRENPVSREPWGYNFVRKEGWSHLGILSYVPGWFRDINLHRYLLSLRDSGFFEQFDQVTMFGTSMGGYGAAAFASLAPGCRVAAFSPQSTLSPQLAAWDQRYPTGKHAKWDGLFVDAAVESRHAAQVWLFYDPAVPHDLRHVRRFDAENVIPVPLRHADHKTALMLKSGRILSSVMRDIVHGHATLAGTMKAYRACRTLPEYVESLKAKAKRTGGAGRVKRIDRALGQLRNLENSQYFAKNISL</sequence>